<evidence type="ECO:0000259" key="4">
    <source>
        <dbReference type="SMART" id="SM00829"/>
    </source>
</evidence>
<dbReference type="Pfam" id="PF08240">
    <property type="entry name" value="ADH_N"/>
    <property type="match status" value="1"/>
</dbReference>
<name>A0AAD3DT93_9CHLO</name>
<dbReference type="Pfam" id="PF00107">
    <property type="entry name" value="ADH_zinc_N"/>
    <property type="match status" value="1"/>
</dbReference>
<dbReference type="InterPro" id="IPR013154">
    <property type="entry name" value="ADH-like_N"/>
</dbReference>
<feature type="domain" description="Enoyl reductase (ER)" evidence="4">
    <location>
        <begin position="60"/>
        <end position="374"/>
    </location>
</feature>
<sequence length="377" mass="39560">SSMSSTRCMLTVKPLARSLTNSRAQHWSVPFFHARTQQMATAAAGETAAKMVAIQVADVGGPEKLTLAVDVPLPVPGEHMVLVRNKIAGVNFIDTYHRSGLYPISGSPFTPGVEGAGEVVAVGPGVQGLQPGVQVSYITRPPGGSYAQYTAVHDSKIARIPEGISHEVAAASMIQGMTAHCLVHQAYPVQRGDWVLVTAAAGGTGRLIAQLAAAAGATVIGTASTPDKAEVARQAGCAHVVLYEQQQDLAAEVMRLTAGRGVQAVYDGVGRATFDAALSCVARLGYMISFGNASGKVPDLDILRLTRNNVRLMRPALWDFITTKEEFESVSSQTLAAVAEGKLKVLVGGRYLLSAAAQAHRDLEGRATTGKLVLQVP</sequence>
<keyword evidence="2" id="KW-0560">Oxidoreductase</keyword>
<evidence type="ECO:0000256" key="3">
    <source>
        <dbReference type="ARBA" id="ARBA00070796"/>
    </source>
</evidence>
<dbReference type="GO" id="GO:0003960">
    <property type="term" value="F:quinone reductase (NADPH) activity"/>
    <property type="evidence" value="ECO:0007669"/>
    <property type="project" value="InterPro"/>
</dbReference>
<dbReference type="AlphaFoldDB" id="A0AAD3DT93"/>
<comment type="caution">
    <text evidence="5">The sequence shown here is derived from an EMBL/GenBank/DDBJ whole genome shotgun (WGS) entry which is preliminary data.</text>
</comment>
<gene>
    <name evidence="5" type="ORF">Agub_g9375</name>
</gene>
<dbReference type="Proteomes" id="UP001054857">
    <property type="component" value="Unassembled WGS sequence"/>
</dbReference>
<protein>
    <recommendedName>
        <fullName evidence="3">Probable quinone oxidoreductase</fullName>
    </recommendedName>
</protein>
<proteinExistence type="predicted"/>
<dbReference type="EMBL" id="BMAR01000019">
    <property type="protein sequence ID" value="GFR47635.1"/>
    <property type="molecule type" value="Genomic_DNA"/>
</dbReference>
<evidence type="ECO:0000256" key="1">
    <source>
        <dbReference type="ARBA" id="ARBA00022857"/>
    </source>
</evidence>
<feature type="non-terminal residue" evidence="5">
    <location>
        <position position="1"/>
    </location>
</feature>
<dbReference type="GO" id="GO:0005829">
    <property type="term" value="C:cytosol"/>
    <property type="evidence" value="ECO:0007669"/>
    <property type="project" value="TreeGrafter"/>
</dbReference>
<dbReference type="Gene3D" id="3.40.50.720">
    <property type="entry name" value="NAD(P)-binding Rossmann-like Domain"/>
    <property type="match status" value="1"/>
</dbReference>
<accession>A0AAD3DT93</accession>
<keyword evidence="1" id="KW-0521">NADP</keyword>
<reference evidence="5 6" key="1">
    <citation type="journal article" date="2021" name="Sci. Rep.">
        <title>Genome sequencing of the multicellular alga Astrephomene provides insights into convergent evolution of germ-soma differentiation.</title>
        <authorList>
            <person name="Yamashita S."/>
            <person name="Yamamoto K."/>
            <person name="Matsuzaki R."/>
            <person name="Suzuki S."/>
            <person name="Yamaguchi H."/>
            <person name="Hirooka S."/>
            <person name="Minakuchi Y."/>
            <person name="Miyagishima S."/>
            <person name="Kawachi M."/>
            <person name="Toyoda A."/>
            <person name="Nozaki H."/>
        </authorList>
    </citation>
    <scope>NUCLEOTIDE SEQUENCE [LARGE SCALE GENOMIC DNA]</scope>
    <source>
        <strain evidence="5 6">NIES-4017</strain>
    </source>
</reference>
<dbReference type="InterPro" id="IPR047618">
    <property type="entry name" value="QOR-like"/>
</dbReference>
<dbReference type="FunFam" id="3.40.50.720:FF:000053">
    <property type="entry name" value="Quinone oxidoreductase 1"/>
    <property type="match status" value="1"/>
</dbReference>
<dbReference type="InterPro" id="IPR011032">
    <property type="entry name" value="GroES-like_sf"/>
</dbReference>
<organism evidence="5 6">
    <name type="scientific">Astrephomene gubernaculifera</name>
    <dbReference type="NCBI Taxonomy" id="47775"/>
    <lineage>
        <taxon>Eukaryota</taxon>
        <taxon>Viridiplantae</taxon>
        <taxon>Chlorophyta</taxon>
        <taxon>core chlorophytes</taxon>
        <taxon>Chlorophyceae</taxon>
        <taxon>CS clade</taxon>
        <taxon>Chlamydomonadales</taxon>
        <taxon>Astrephomenaceae</taxon>
        <taxon>Astrephomene</taxon>
    </lineage>
</organism>
<dbReference type="Gene3D" id="3.90.180.10">
    <property type="entry name" value="Medium-chain alcohol dehydrogenases, catalytic domain"/>
    <property type="match status" value="1"/>
</dbReference>
<keyword evidence="6" id="KW-1185">Reference proteome</keyword>
<dbReference type="InterPro" id="IPR020843">
    <property type="entry name" value="ER"/>
</dbReference>
<dbReference type="SUPFAM" id="SSF51735">
    <property type="entry name" value="NAD(P)-binding Rossmann-fold domains"/>
    <property type="match status" value="1"/>
</dbReference>
<dbReference type="PANTHER" id="PTHR48106">
    <property type="entry name" value="QUINONE OXIDOREDUCTASE PIG3-RELATED"/>
    <property type="match status" value="1"/>
</dbReference>
<evidence type="ECO:0000256" key="2">
    <source>
        <dbReference type="ARBA" id="ARBA00023002"/>
    </source>
</evidence>
<dbReference type="GO" id="GO:0070402">
    <property type="term" value="F:NADPH binding"/>
    <property type="evidence" value="ECO:0007669"/>
    <property type="project" value="TreeGrafter"/>
</dbReference>
<dbReference type="CDD" id="cd05286">
    <property type="entry name" value="QOR2"/>
    <property type="match status" value="1"/>
</dbReference>
<dbReference type="InterPro" id="IPR036291">
    <property type="entry name" value="NAD(P)-bd_dom_sf"/>
</dbReference>
<dbReference type="SMART" id="SM00829">
    <property type="entry name" value="PKS_ER"/>
    <property type="match status" value="1"/>
</dbReference>
<dbReference type="PANTHER" id="PTHR48106:SF13">
    <property type="entry name" value="QUINONE OXIDOREDUCTASE-RELATED"/>
    <property type="match status" value="1"/>
</dbReference>
<dbReference type="InterPro" id="IPR013149">
    <property type="entry name" value="ADH-like_C"/>
</dbReference>
<evidence type="ECO:0000313" key="6">
    <source>
        <dbReference type="Proteomes" id="UP001054857"/>
    </source>
</evidence>
<dbReference type="SUPFAM" id="SSF50129">
    <property type="entry name" value="GroES-like"/>
    <property type="match status" value="1"/>
</dbReference>
<evidence type="ECO:0000313" key="5">
    <source>
        <dbReference type="EMBL" id="GFR47635.1"/>
    </source>
</evidence>
<dbReference type="GO" id="GO:0035925">
    <property type="term" value="F:mRNA 3'-UTR AU-rich region binding"/>
    <property type="evidence" value="ECO:0007669"/>
    <property type="project" value="TreeGrafter"/>
</dbReference>